<dbReference type="Gene3D" id="2.130.10.10">
    <property type="entry name" value="YVTN repeat-like/Quinoprotein amine dehydrogenase"/>
    <property type="match status" value="1"/>
</dbReference>
<feature type="compositionally biased region" description="Low complexity" evidence="4">
    <location>
        <begin position="757"/>
        <end position="767"/>
    </location>
</feature>
<dbReference type="PANTHER" id="PTHR46170">
    <property type="entry name" value="GATOR COMPLEX PROTEIN WDR59"/>
    <property type="match status" value="1"/>
</dbReference>
<evidence type="ECO:0000256" key="2">
    <source>
        <dbReference type="ARBA" id="ARBA00022737"/>
    </source>
</evidence>
<dbReference type="PROSITE" id="PS00678">
    <property type="entry name" value="WD_REPEATS_1"/>
    <property type="match status" value="1"/>
</dbReference>
<dbReference type="InterPro" id="IPR015943">
    <property type="entry name" value="WD40/YVTN_repeat-like_dom_sf"/>
</dbReference>
<dbReference type="InterPro" id="IPR049566">
    <property type="entry name" value="WDR59_RTC1-like_RING_Znf"/>
</dbReference>
<feature type="domain" description="WDR59/RTC1-like RING zinc finger" evidence="5">
    <location>
        <begin position="1326"/>
        <end position="1378"/>
    </location>
</feature>
<dbReference type="GO" id="GO:0035591">
    <property type="term" value="F:signaling adaptor activity"/>
    <property type="evidence" value="ECO:0007669"/>
    <property type="project" value="TreeGrafter"/>
</dbReference>
<evidence type="ECO:0000313" key="6">
    <source>
        <dbReference type="EMBL" id="KAG9254242.1"/>
    </source>
</evidence>
<evidence type="ECO:0000259" key="5">
    <source>
        <dbReference type="Pfam" id="PF17120"/>
    </source>
</evidence>
<evidence type="ECO:0000256" key="4">
    <source>
        <dbReference type="SAM" id="MobiDB-lite"/>
    </source>
</evidence>
<keyword evidence="7" id="KW-1185">Reference proteome</keyword>
<dbReference type="RefSeq" id="XP_046118166.1">
    <property type="nucleotide sequence ID" value="XM_046263576.1"/>
</dbReference>
<sequence length="1469" mass="161901">MPFFDQTLDAPRKGKIIKSAYDSESFESDGTIHVDGLVGSATISPSGRDIALASPDGLAIIDLDSPYNPPRRLRSHGQPWLVTDVQWSPFAARDYWVVSTANHRALVWNLNLREDSASGAIEHSLQGHSRAITDINFSAHHPDILATCSVDGYVHSWDLRRPRQPVLTFCDWFAGASQVKYSRQDPHALASSHDRWLHVWDERRACEPVKSITAHTSKIYGLDWNRLNPTSIVTCSLDKTIKFWDYSKDVHEPEKVIHTQYPVWRARHTPFGEGLLAMPQNEPGDLYLYDRQRLDEGPKHTTAEPVTVFPGHGQHKVKEFLWRSRGGIDANSIDTREFQLVSWGADNELRLQCVDASILAAVGYTKGAPAARGINLTRKGATYKTFRTIDEVSSRDRKHGTMSDPRAAVSNQAKQSALTMGMRSGTQGRHAKTGWRGPSMRAKVTSKKDRNQSQIGWLKGITITKRTASGPGILPKRQMSKDSSVFGHGYPDDEWAGPDTIQDEVLRISMSMPKVRWENIDFDEMTLNASLNGPWGPGGDTIFIKVRIYIPEDYPSASAPKFYIEKTSFLPEETHQRMTREIHLLAEKFLQRKKNCLEVAFIYLLGEVDLETSTTLFKNVDDLDDGIGALVDESSSSEEDEDIPAGGSAAMSQELPPHADADTTLAPPNRSIIPPPARTCGARFSHDGRLVCFFPSKEERARALFSSNAELQKDKAKPEPYFAGFGRIPYEQSSKSKFATDEPSATEDQSDSDESDSSTSSSDSESTSIHKMSLWYHPRRQFKKTWSEDRSIRSSGGDTGTGIGTGTGTAYSRRRIIGRPRNLVTIHDTRPLLPSKRELAKEYAIFGDGAEVCEHNAAVADKHGYKDMADVWRYLTLLLKKGIPLEVITPDSRRNSILVIAHQIVSKTRSYESPDSGYDSAESDSGLCGRVKWGEHPLARDFIAELFDYFEKIADIQMLAMLSCIFSETSAEDSVAYAESHLPQTETPLPLKAPSFSLEYFPTDASVWNLFGKTRNTALTTTPRTPRTPLTPYYDGSQASEDVAWNEDPASNSYSCGETPPARGKAPVAGLDIAQGGTRSPHSRSAHKANASLASSFTGLSRSFTGGSSASPPYTKKKPSPVETIINSLAPGMNSAVWGNASKTVTSDSSVGRISVDGDEPVPEDTLPLVPVSVSLYVEDQTMFDDDGWLSAPMLEPARAELHASYRYAYAEMLQMWDEPLSRLEIMKFNIMRSDSPRTLYHRDGSTSESFTIHEGSVAHVKTGSSPIVMGKKDQLHALIASGRGLDVTGICRIHETQLDPARYTSSDSHTGGAVGTCDRCHRMQSQLRCVYCLEPVDALFPPCLSCGCASHEACLAEWHAAGEELCPAGDECNCVEEAANGQVESWAALQGAMTKGPNKILRLPSPAVAEPDEEWGRKTSTRSEEVASTTNETGLIPNASTLTFGRLRKSAGSWSRASSARRNIKKTL</sequence>
<dbReference type="Pfam" id="PF17120">
    <property type="entry name" value="zf-RING_16"/>
    <property type="match status" value="1"/>
</dbReference>
<comment type="caution">
    <text evidence="6">The sequence shown here is derived from an EMBL/GenBank/DDBJ whole genome shotgun (WGS) entry which is preliminary data.</text>
</comment>
<dbReference type="SMART" id="SM00320">
    <property type="entry name" value="WD40"/>
    <property type="match status" value="5"/>
</dbReference>
<dbReference type="GO" id="GO:1904263">
    <property type="term" value="P:positive regulation of TORC1 signaling"/>
    <property type="evidence" value="ECO:0007669"/>
    <property type="project" value="TreeGrafter"/>
</dbReference>
<proteinExistence type="predicted"/>
<feature type="repeat" description="WD" evidence="3">
    <location>
        <begin position="125"/>
        <end position="160"/>
    </location>
</feature>
<dbReference type="OrthoDB" id="311712at2759"/>
<feature type="compositionally biased region" description="Basic and acidic residues" evidence="4">
    <location>
        <begin position="392"/>
        <end position="401"/>
    </location>
</feature>
<organism evidence="6 7">
    <name type="scientific">Emericellopsis atlantica</name>
    <dbReference type="NCBI Taxonomy" id="2614577"/>
    <lineage>
        <taxon>Eukaryota</taxon>
        <taxon>Fungi</taxon>
        <taxon>Dikarya</taxon>
        <taxon>Ascomycota</taxon>
        <taxon>Pezizomycotina</taxon>
        <taxon>Sordariomycetes</taxon>
        <taxon>Hypocreomycetidae</taxon>
        <taxon>Hypocreales</taxon>
        <taxon>Bionectriaceae</taxon>
        <taxon>Emericellopsis</taxon>
    </lineage>
</organism>
<feature type="region of interest" description="Disordered" evidence="4">
    <location>
        <begin position="786"/>
        <end position="810"/>
    </location>
</feature>
<dbReference type="InterPro" id="IPR049567">
    <property type="entry name" value="WDR59-like"/>
</dbReference>
<dbReference type="GO" id="GO:0005774">
    <property type="term" value="C:vacuolar membrane"/>
    <property type="evidence" value="ECO:0007669"/>
    <property type="project" value="TreeGrafter"/>
</dbReference>
<dbReference type="PROSITE" id="PS50082">
    <property type="entry name" value="WD_REPEATS_2"/>
    <property type="match status" value="2"/>
</dbReference>
<dbReference type="SUPFAM" id="SSF50978">
    <property type="entry name" value="WD40 repeat-like"/>
    <property type="match status" value="1"/>
</dbReference>
<accession>A0A9P7ZM52</accession>
<reference evidence="6" key="1">
    <citation type="journal article" date="2021" name="IMA Fungus">
        <title>Genomic characterization of three marine fungi, including Emericellopsis atlantica sp. nov. with signatures of a generalist lifestyle and marine biomass degradation.</title>
        <authorList>
            <person name="Hagestad O.C."/>
            <person name="Hou L."/>
            <person name="Andersen J.H."/>
            <person name="Hansen E.H."/>
            <person name="Altermark B."/>
            <person name="Li C."/>
            <person name="Kuhnert E."/>
            <person name="Cox R.J."/>
            <person name="Crous P.W."/>
            <person name="Spatafora J.W."/>
            <person name="Lail K."/>
            <person name="Amirebrahimi M."/>
            <person name="Lipzen A."/>
            <person name="Pangilinan J."/>
            <person name="Andreopoulos W."/>
            <person name="Hayes R.D."/>
            <person name="Ng V."/>
            <person name="Grigoriev I.V."/>
            <person name="Jackson S.A."/>
            <person name="Sutton T.D.S."/>
            <person name="Dobson A.D.W."/>
            <person name="Rama T."/>
        </authorList>
    </citation>
    <scope>NUCLEOTIDE SEQUENCE</scope>
    <source>
        <strain evidence="6">TS7</strain>
    </source>
</reference>
<feature type="compositionally biased region" description="Polar residues" evidence="4">
    <location>
        <begin position="1427"/>
        <end position="1440"/>
    </location>
</feature>
<feature type="region of interest" description="Disordered" evidence="4">
    <location>
        <begin position="733"/>
        <end position="769"/>
    </location>
</feature>
<dbReference type="InterPro" id="IPR019775">
    <property type="entry name" value="WD40_repeat_CS"/>
</dbReference>
<dbReference type="GeneID" id="70294479"/>
<dbReference type="PROSITE" id="PS50294">
    <property type="entry name" value="WD_REPEATS_REGION"/>
    <property type="match status" value="2"/>
</dbReference>
<feature type="region of interest" description="Disordered" evidence="4">
    <location>
        <begin position="1018"/>
        <end position="1037"/>
    </location>
</feature>
<evidence type="ECO:0000256" key="3">
    <source>
        <dbReference type="PROSITE-ProRule" id="PRU00221"/>
    </source>
</evidence>
<dbReference type="InterPro" id="IPR036322">
    <property type="entry name" value="WD40_repeat_dom_sf"/>
</dbReference>
<feature type="compositionally biased region" description="Basic and acidic residues" evidence="4">
    <location>
        <begin position="1415"/>
        <end position="1426"/>
    </location>
</feature>
<keyword evidence="1 3" id="KW-0853">WD repeat</keyword>
<feature type="compositionally biased region" description="Low complexity" evidence="4">
    <location>
        <begin position="1018"/>
        <end position="1032"/>
    </location>
</feature>
<dbReference type="GO" id="GO:0035859">
    <property type="term" value="C:Seh1-associated complex"/>
    <property type="evidence" value="ECO:0007669"/>
    <property type="project" value="TreeGrafter"/>
</dbReference>
<keyword evidence="2" id="KW-0677">Repeat</keyword>
<feature type="region of interest" description="Disordered" evidence="4">
    <location>
        <begin position="419"/>
        <end position="451"/>
    </location>
</feature>
<dbReference type="InterPro" id="IPR001680">
    <property type="entry name" value="WD40_rpt"/>
</dbReference>
<feature type="compositionally biased region" description="Gly residues" evidence="4">
    <location>
        <begin position="797"/>
        <end position="807"/>
    </location>
</feature>
<dbReference type="EMBL" id="MU251255">
    <property type="protein sequence ID" value="KAG9254242.1"/>
    <property type="molecule type" value="Genomic_DNA"/>
</dbReference>
<gene>
    <name evidence="6" type="ORF">F5Z01DRAFT_656350</name>
</gene>
<dbReference type="PANTHER" id="PTHR46170:SF1">
    <property type="entry name" value="GATOR COMPLEX PROTEIN WDR59"/>
    <property type="match status" value="1"/>
</dbReference>
<feature type="region of interest" description="Disordered" evidence="4">
    <location>
        <begin position="392"/>
        <end position="411"/>
    </location>
</feature>
<feature type="compositionally biased region" description="Acidic residues" evidence="4">
    <location>
        <begin position="744"/>
        <end position="756"/>
    </location>
</feature>
<evidence type="ECO:0000313" key="7">
    <source>
        <dbReference type="Proteomes" id="UP000887229"/>
    </source>
</evidence>
<protein>
    <recommendedName>
        <fullName evidence="5">WDR59/RTC1-like RING zinc finger domain-containing protein</fullName>
    </recommendedName>
</protein>
<name>A0A9P7ZM52_9HYPO</name>
<feature type="region of interest" description="Disordered" evidence="4">
    <location>
        <begin position="629"/>
        <end position="678"/>
    </location>
</feature>
<dbReference type="GO" id="GO:0034198">
    <property type="term" value="P:cellular response to amino acid starvation"/>
    <property type="evidence" value="ECO:0007669"/>
    <property type="project" value="TreeGrafter"/>
</dbReference>
<feature type="repeat" description="WD" evidence="3">
    <location>
        <begin position="212"/>
        <end position="245"/>
    </location>
</feature>
<evidence type="ECO:0000256" key="1">
    <source>
        <dbReference type="ARBA" id="ARBA00022574"/>
    </source>
</evidence>
<dbReference type="Proteomes" id="UP000887229">
    <property type="component" value="Unassembled WGS sequence"/>
</dbReference>
<dbReference type="Pfam" id="PF00400">
    <property type="entry name" value="WD40"/>
    <property type="match status" value="2"/>
</dbReference>
<feature type="region of interest" description="Disordered" evidence="4">
    <location>
        <begin position="1047"/>
        <end position="1091"/>
    </location>
</feature>
<feature type="region of interest" description="Disordered" evidence="4">
    <location>
        <begin position="1406"/>
        <end position="1440"/>
    </location>
</feature>